<dbReference type="PROSITE" id="PS50948">
    <property type="entry name" value="PAN"/>
    <property type="match status" value="1"/>
</dbReference>
<evidence type="ECO:0000259" key="1">
    <source>
        <dbReference type="PROSITE" id="PS50948"/>
    </source>
</evidence>
<evidence type="ECO:0000313" key="2">
    <source>
        <dbReference type="EMBL" id="KAK4542304.1"/>
    </source>
</evidence>
<sequence>MERAVTINPSGAKIALPETVTSAIVKRASTSVPCPAPLKSLASSIVSSVCSCIVTPTISTSTVVKTGPATTVTSTAPLVISTVTARSVTTTITTTVTTTTIGVILSTTTTTYVPSATSFDAPYCAEGYTIGEFWTPQCNSSYIYLAGDLGYSGTYQTVATYNACLDLCDADIDCVAFSFIKTTCVNNCFLLDEISFTITEPQPDPNVDSGNGPLIGA</sequence>
<gene>
    <name evidence="2" type="ORF">LTR36_006957</name>
</gene>
<dbReference type="EMBL" id="JAVFHQ010000043">
    <property type="protein sequence ID" value="KAK4542304.1"/>
    <property type="molecule type" value="Genomic_DNA"/>
</dbReference>
<organism evidence="2 3">
    <name type="scientific">Oleoguttula mirabilis</name>
    <dbReference type="NCBI Taxonomy" id="1507867"/>
    <lineage>
        <taxon>Eukaryota</taxon>
        <taxon>Fungi</taxon>
        <taxon>Dikarya</taxon>
        <taxon>Ascomycota</taxon>
        <taxon>Pezizomycotina</taxon>
        <taxon>Dothideomycetes</taxon>
        <taxon>Dothideomycetidae</taxon>
        <taxon>Mycosphaerellales</taxon>
        <taxon>Teratosphaeriaceae</taxon>
        <taxon>Oleoguttula</taxon>
    </lineage>
</organism>
<reference evidence="2 3" key="1">
    <citation type="submission" date="2021-11" db="EMBL/GenBank/DDBJ databases">
        <title>Black yeast isolated from Biological Soil Crust.</title>
        <authorList>
            <person name="Kurbessoian T."/>
        </authorList>
    </citation>
    <scope>NUCLEOTIDE SEQUENCE [LARGE SCALE GENOMIC DNA]</scope>
    <source>
        <strain evidence="2 3">CCFEE 5522</strain>
    </source>
</reference>
<comment type="caution">
    <text evidence="2">The sequence shown here is derived from an EMBL/GenBank/DDBJ whole genome shotgun (WGS) entry which is preliminary data.</text>
</comment>
<dbReference type="InterPro" id="IPR003609">
    <property type="entry name" value="Pan_app"/>
</dbReference>
<dbReference type="Proteomes" id="UP001324427">
    <property type="component" value="Unassembled WGS sequence"/>
</dbReference>
<dbReference type="Gene3D" id="3.50.4.10">
    <property type="entry name" value="Hepatocyte Growth Factor"/>
    <property type="match status" value="1"/>
</dbReference>
<proteinExistence type="predicted"/>
<feature type="domain" description="Apple" evidence="1">
    <location>
        <begin position="138"/>
        <end position="214"/>
    </location>
</feature>
<name>A0AAV9JB94_9PEZI</name>
<accession>A0AAV9JB94</accession>
<protein>
    <recommendedName>
        <fullName evidence="1">Apple domain-containing protein</fullName>
    </recommendedName>
</protein>
<keyword evidence="3" id="KW-1185">Reference proteome</keyword>
<evidence type="ECO:0000313" key="3">
    <source>
        <dbReference type="Proteomes" id="UP001324427"/>
    </source>
</evidence>
<dbReference type="AlphaFoldDB" id="A0AAV9JB94"/>